<accession>A0A8H7AVN1</accession>
<evidence type="ECO:0000313" key="3">
    <source>
        <dbReference type="Proteomes" id="UP000606974"/>
    </source>
</evidence>
<gene>
    <name evidence="2" type="ORF">GJ744_006605</name>
</gene>
<comment type="caution">
    <text evidence="2">The sequence shown here is derived from an EMBL/GenBank/DDBJ whole genome shotgun (WGS) entry which is preliminary data.</text>
</comment>
<feature type="region of interest" description="Disordered" evidence="1">
    <location>
        <begin position="130"/>
        <end position="171"/>
    </location>
</feature>
<dbReference type="EMBL" id="JAACFV010000003">
    <property type="protein sequence ID" value="KAF7513991.1"/>
    <property type="molecule type" value="Genomic_DNA"/>
</dbReference>
<sequence length="337" mass="37474">MSLHRGLKGSWIGPSHQGQAMSRRSFVEPTTPCCRAQTFPPVSIPGGYPAKVGSERADDRHRPSSAFVSPSMQQGSFSQSGIYSGAPLRHSPPQMPASQQDPWSSPSAGQAQTSARRLSLIASLDRDAHNTTRLPEGDMEGQTPAAYVRSQRKSSNRDEFDGPHQLLNLPSPRSVAAKDQPFPVLPMSLSSEEQNDIFARLNEVLSNCAFDFVARYQFPIPVEPEKRLVITPQDRDWTEWVYLLKRLATKRRIPARVLHDNQIKQLVTVLENSLDAPCTASHQSRPLKDDRSVLQFISAGTQVARMLKDAAAMGHLDRLYSQTANCIQDRRWTGLPI</sequence>
<dbReference type="Proteomes" id="UP000606974">
    <property type="component" value="Unassembled WGS sequence"/>
</dbReference>
<feature type="compositionally biased region" description="Basic and acidic residues" evidence="1">
    <location>
        <begin position="53"/>
        <end position="62"/>
    </location>
</feature>
<name>A0A8H7AVN1_9EURO</name>
<protein>
    <submittedName>
        <fullName evidence="2">Uncharacterized protein</fullName>
    </submittedName>
</protein>
<proteinExistence type="predicted"/>
<reference evidence="2" key="1">
    <citation type="submission" date="2020-02" db="EMBL/GenBank/DDBJ databases">
        <authorList>
            <person name="Palmer J.M."/>
        </authorList>
    </citation>
    <scope>NUCLEOTIDE SEQUENCE</scope>
    <source>
        <strain evidence="2">EPUS1.4</strain>
        <tissue evidence="2">Thallus</tissue>
    </source>
</reference>
<keyword evidence="3" id="KW-1185">Reference proteome</keyword>
<dbReference type="AlphaFoldDB" id="A0A8H7AVN1"/>
<feature type="compositionally biased region" description="Polar residues" evidence="1">
    <location>
        <begin position="66"/>
        <end position="82"/>
    </location>
</feature>
<dbReference type="OrthoDB" id="5369511at2759"/>
<evidence type="ECO:0000313" key="2">
    <source>
        <dbReference type="EMBL" id="KAF7513991.1"/>
    </source>
</evidence>
<evidence type="ECO:0000256" key="1">
    <source>
        <dbReference type="SAM" id="MobiDB-lite"/>
    </source>
</evidence>
<feature type="compositionally biased region" description="Polar residues" evidence="1">
    <location>
        <begin position="96"/>
        <end position="115"/>
    </location>
</feature>
<feature type="region of interest" description="Disordered" evidence="1">
    <location>
        <begin position="1"/>
        <end position="115"/>
    </location>
</feature>
<organism evidence="2 3">
    <name type="scientific">Endocarpon pusillum</name>
    <dbReference type="NCBI Taxonomy" id="364733"/>
    <lineage>
        <taxon>Eukaryota</taxon>
        <taxon>Fungi</taxon>
        <taxon>Dikarya</taxon>
        <taxon>Ascomycota</taxon>
        <taxon>Pezizomycotina</taxon>
        <taxon>Eurotiomycetes</taxon>
        <taxon>Chaetothyriomycetidae</taxon>
        <taxon>Verrucariales</taxon>
        <taxon>Verrucariaceae</taxon>
        <taxon>Endocarpon</taxon>
    </lineage>
</organism>